<accession>A0A0A8Y4J5</accession>
<feature type="domain" description="At1g61320/AtMIF1 LRR" evidence="1">
    <location>
        <begin position="2"/>
        <end position="98"/>
    </location>
</feature>
<evidence type="ECO:0000259" key="1">
    <source>
        <dbReference type="Pfam" id="PF23622"/>
    </source>
</evidence>
<dbReference type="Pfam" id="PF23622">
    <property type="entry name" value="LRR_At1g61320_AtMIF1"/>
    <property type="match status" value="1"/>
</dbReference>
<reference evidence="2" key="2">
    <citation type="journal article" date="2015" name="Data Brief">
        <title>Shoot transcriptome of the giant reed, Arundo donax.</title>
        <authorList>
            <person name="Barrero R.A."/>
            <person name="Guerrero F.D."/>
            <person name="Moolhuijzen P."/>
            <person name="Goolsby J.A."/>
            <person name="Tidwell J."/>
            <person name="Bellgard S.E."/>
            <person name="Bellgard M.I."/>
        </authorList>
    </citation>
    <scope>NUCLEOTIDE SEQUENCE</scope>
    <source>
        <tissue evidence="2">Shoot tissue taken approximately 20 cm above the soil surface</tissue>
    </source>
</reference>
<proteinExistence type="predicted"/>
<organism evidence="2">
    <name type="scientific">Arundo donax</name>
    <name type="common">Giant reed</name>
    <name type="synonym">Donax arundinaceus</name>
    <dbReference type="NCBI Taxonomy" id="35708"/>
    <lineage>
        <taxon>Eukaryota</taxon>
        <taxon>Viridiplantae</taxon>
        <taxon>Streptophyta</taxon>
        <taxon>Embryophyta</taxon>
        <taxon>Tracheophyta</taxon>
        <taxon>Spermatophyta</taxon>
        <taxon>Magnoliopsida</taxon>
        <taxon>Liliopsida</taxon>
        <taxon>Poales</taxon>
        <taxon>Poaceae</taxon>
        <taxon>PACMAD clade</taxon>
        <taxon>Arundinoideae</taxon>
        <taxon>Arundineae</taxon>
        <taxon>Arundo</taxon>
    </lineage>
</organism>
<dbReference type="InterPro" id="IPR053772">
    <property type="entry name" value="At1g61320/At1g61330-like"/>
</dbReference>
<reference evidence="2" key="1">
    <citation type="submission" date="2014-09" db="EMBL/GenBank/DDBJ databases">
        <authorList>
            <person name="Magalhaes I.L.F."/>
            <person name="Oliveira U."/>
            <person name="Santos F.R."/>
            <person name="Vidigal T.H.D.A."/>
            <person name="Brescovit A.D."/>
            <person name="Santos A.J."/>
        </authorList>
    </citation>
    <scope>NUCLEOTIDE SEQUENCE</scope>
    <source>
        <tissue evidence="2">Shoot tissue taken approximately 20 cm above the soil surface</tissue>
    </source>
</reference>
<sequence length="105" mass="11852">MVPGHHHDKLKHVEIINFSSAKGLVELTCYILESTTSLECLTLDTTHGLRRCSDGFHKCVMMRKEALVEANWARLVAQTYINMKVPSTTELKILEPCSQCHAVEL</sequence>
<evidence type="ECO:0000313" key="2">
    <source>
        <dbReference type="EMBL" id="JAD20395.1"/>
    </source>
</evidence>
<name>A0A0A8Y4J5_ARUDO</name>
<dbReference type="AlphaFoldDB" id="A0A0A8Y4J5"/>
<dbReference type="InterPro" id="IPR055357">
    <property type="entry name" value="LRR_At1g61320_AtMIF1"/>
</dbReference>
<dbReference type="PANTHER" id="PTHR34145">
    <property type="entry name" value="OS02G0105600 PROTEIN"/>
    <property type="match status" value="1"/>
</dbReference>
<dbReference type="EMBL" id="GBRH01277500">
    <property type="protein sequence ID" value="JAD20395.1"/>
    <property type="molecule type" value="Transcribed_RNA"/>
</dbReference>
<protein>
    <recommendedName>
        <fullName evidence="1">At1g61320/AtMIF1 LRR domain-containing protein</fullName>
    </recommendedName>
</protein>
<dbReference type="PANTHER" id="PTHR34145:SF42">
    <property type="entry name" value="F-BOX DOMAIN-CONTAINING PROTEIN"/>
    <property type="match status" value="1"/>
</dbReference>